<sequence>MRKFAVTLILLAMLGATVFFLGWTTFLLEPMHYGVVFSKTGGWDTEVLEPGSFAWHWERLLPTNVTLHQYHIEVQQEMLTIRGELPSARHYARYLDGEPDFSYLIEIDLEWSVEPNALPTIASERNILPDDIERLHASLAGEIRRAVEQLLMDRLRTLDDDTVTQPTALSLSAGMVDEVNSQVTQARVRNLAVVELQVPDIQLYVSGRSLYQEMMNSRREAIQQANAMALFEELIAERQLEALRTYGQVITEYPLLLEYFTLSAQNQTDPLRLNRMGEILEGGLQ</sequence>
<protein>
    <submittedName>
        <fullName evidence="1">SPFH domain-containing protein</fullName>
    </submittedName>
</protein>
<dbReference type="STRING" id="889378.Spiaf_1490"/>
<accession>H9UJ58</accession>
<gene>
    <name evidence="1" type="ordered locus">Spiaf_1490</name>
</gene>
<dbReference type="EMBL" id="CP003282">
    <property type="protein sequence ID" value="AFG37551.1"/>
    <property type="molecule type" value="Genomic_DNA"/>
</dbReference>
<evidence type="ECO:0000313" key="2">
    <source>
        <dbReference type="Proteomes" id="UP000007383"/>
    </source>
</evidence>
<dbReference type="PATRIC" id="fig|889378.3.peg.1481"/>
<organism evidence="1 2">
    <name type="scientific">Spirochaeta africana (strain ATCC 700263 / DSM 8902 / Z-7692)</name>
    <dbReference type="NCBI Taxonomy" id="889378"/>
    <lineage>
        <taxon>Bacteria</taxon>
        <taxon>Pseudomonadati</taxon>
        <taxon>Spirochaetota</taxon>
        <taxon>Spirochaetia</taxon>
        <taxon>Spirochaetales</taxon>
        <taxon>Spirochaetaceae</taxon>
        <taxon>Spirochaeta</taxon>
    </lineage>
</organism>
<keyword evidence="2" id="KW-1185">Reference proteome</keyword>
<dbReference type="OrthoDB" id="368436at2"/>
<evidence type="ECO:0000313" key="1">
    <source>
        <dbReference type="EMBL" id="AFG37551.1"/>
    </source>
</evidence>
<dbReference type="RefSeq" id="WP_014455535.1">
    <property type="nucleotide sequence ID" value="NC_017098.1"/>
</dbReference>
<name>H9UJ58_SPIAZ</name>
<dbReference type="eggNOG" id="ENOG50347X1">
    <property type="taxonomic scope" value="Bacteria"/>
</dbReference>
<dbReference type="Proteomes" id="UP000007383">
    <property type="component" value="Chromosome"/>
</dbReference>
<reference evidence="2" key="1">
    <citation type="journal article" date="2013" name="Stand. Genomic Sci.">
        <title>Complete genome sequence of the halophilic bacterium Spirochaeta africana type strain (Z-7692(T)) from the alkaline Lake Magadi in the East African Rift.</title>
        <authorList>
            <person name="Liolos K."/>
            <person name="Abt B."/>
            <person name="Scheuner C."/>
            <person name="Teshima H."/>
            <person name="Held B."/>
            <person name="Lapidus A."/>
            <person name="Nolan M."/>
            <person name="Lucas S."/>
            <person name="Deshpande S."/>
            <person name="Cheng J.F."/>
            <person name="Tapia R."/>
            <person name="Goodwin L.A."/>
            <person name="Pitluck S."/>
            <person name="Pagani I."/>
            <person name="Ivanova N."/>
            <person name="Mavromatis K."/>
            <person name="Mikhailova N."/>
            <person name="Huntemann M."/>
            <person name="Pati A."/>
            <person name="Chen A."/>
            <person name="Palaniappan K."/>
            <person name="Land M."/>
            <person name="Rohde M."/>
            <person name="Tindall B.J."/>
            <person name="Detter J.C."/>
            <person name="Goker M."/>
            <person name="Bristow J."/>
            <person name="Eisen J.A."/>
            <person name="Markowitz V."/>
            <person name="Hugenholtz P."/>
            <person name="Woyke T."/>
            <person name="Klenk H.P."/>
            <person name="Kyrpides N.C."/>
        </authorList>
    </citation>
    <scope>NUCLEOTIDE SEQUENCE</scope>
    <source>
        <strain evidence="2">ATCC 700263 / DSM 8902 / Z-7692</strain>
    </source>
</reference>
<dbReference type="AlphaFoldDB" id="H9UJ58"/>
<proteinExistence type="predicted"/>
<dbReference type="KEGG" id="sfc:Spiaf_1490"/>
<dbReference type="HOGENOM" id="CLU_1015418_0_0_12"/>